<dbReference type="HOGENOM" id="CLU_1846244_0_0_1"/>
<dbReference type="EMBL" id="KE561209">
    <property type="protein sequence ID" value="EPZ31676.1"/>
    <property type="molecule type" value="Genomic_DNA"/>
</dbReference>
<gene>
    <name evidence="3" type="ORF">O9G_000155</name>
</gene>
<keyword evidence="2" id="KW-0812">Transmembrane</keyword>
<keyword evidence="2" id="KW-0472">Membrane</keyword>
<dbReference type="Proteomes" id="UP000030755">
    <property type="component" value="Unassembled WGS sequence"/>
</dbReference>
<feature type="region of interest" description="Disordered" evidence="1">
    <location>
        <begin position="113"/>
        <end position="139"/>
    </location>
</feature>
<name>A0A075ASJ1_ROZAC</name>
<evidence type="ECO:0000313" key="3">
    <source>
        <dbReference type="EMBL" id="EPZ31676.1"/>
    </source>
</evidence>
<protein>
    <submittedName>
        <fullName evidence="3">Uncharacterized protein</fullName>
    </submittedName>
</protein>
<evidence type="ECO:0000313" key="4">
    <source>
        <dbReference type="Proteomes" id="UP000030755"/>
    </source>
</evidence>
<evidence type="ECO:0000256" key="2">
    <source>
        <dbReference type="SAM" id="Phobius"/>
    </source>
</evidence>
<dbReference type="AlphaFoldDB" id="A0A075ASJ1"/>
<reference evidence="3 4" key="1">
    <citation type="journal article" date="2013" name="Curr. Biol.">
        <title>Shared signatures of parasitism and phylogenomics unite Cryptomycota and microsporidia.</title>
        <authorList>
            <person name="James T.Y."/>
            <person name="Pelin A."/>
            <person name="Bonen L."/>
            <person name="Ahrendt S."/>
            <person name="Sain D."/>
            <person name="Corradi N."/>
            <person name="Stajich J.E."/>
        </authorList>
    </citation>
    <scope>NUCLEOTIDE SEQUENCE [LARGE SCALE GENOMIC DNA]</scope>
    <source>
        <strain evidence="3 4">CSF55</strain>
    </source>
</reference>
<accession>A0A075ASJ1</accession>
<sequence>MVATNAFPIFGKCTASVLGSAVGSSVAFLALGSLVKLTYHKIVARNKNEQRVLKSKRCDSGVQVQDADVDELKDKLNTAKLVEKECKVLKYKKNARVDRQKCLAGRNSFKEHRGTEEIRQSSRFTHGGTLRTTEPSCEA</sequence>
<evidence type="ECO:0000256" key="1">
    <source>
        <dbReference type="SAM" id="MobiDB-lite"/>
    </source>
</evidence>
<keyword evidence="4" id="KW-1185">Reference proteome</keyword>
<keyword evidence="2" id="KW-1133">Transmembrane helix</keyword>
<proteinExistence type="predicted"/>
<feature type="transmembrane region" description="Helical" evidence="2">
    <location>
        <begin position="17"/>
        <end position="39"/>
    </location>
</feature>
<feature type="compositionally biased region" description="Polar residues" evidence="1">
    <location>
        <begin position="130"/>
        <end position="139"/>
    </location>
</feature>
<organism evidence="3 4">
    <name type="scientific">Rozella allomycis (strain CSF55)</name>
    <dbReference type="NCBI Taxonomy" id="988480"/>
    <lineage>
        <taxon>Eukaryota</taxon>
        <taxon>Fungi</taxon>
        <taxon>Fungi incertae sedis</taxon>
        <taxon>Cryptomycota</taxon>
        <taxon>Cryptomycota incertae sedis</taxon>
        <taxon>Rozella</taxon>
    </lineage>
</organism>